<dbReference type="AlphaFoldDB" id="A0A9W6JN30"/>
<accession>A0A9W6JN30</accession>
<reference evidence="2" key="1">
    <citation type="journal article" date="2014" name="Int. J. Syst. Evol. Microbiol.">
        <title>Complete genome sequence of Corynebacterium casei LMG S-19264T (=DSM 44701T), isolated from a smear-ripened cheese.</title>
        <authorList>
            <consortium name="US DOE Joint Genome Institute (JGI-PGF)"/>
            <person name="Walter F."/>
            <person name="Albersmeier A."/>
            <person name="Kalinowski J."/>
            <person name="Ruckert C."/>
        </authorList>
    </citation>
    <scope>NUCLEOTIDE SEQUENCE</scope>
    <source>
        <strain evidence="2">VKM B-2748</strain>
    </source>
</reference>
<dbReference type="Proteomes" id="UP001143309">
    <property type="component" value="Unassembled WGS sequence"/>
</dbReference>
<dbReference type="InterPro" id="IPR029060">
    <property type="entry name" value="PIN-like_dom_sf"/>
</dbReference>
<dbReference type="EMBL" id="BSFL01000003">
    <property type="protein sequence ID" value="GLK80670.1"/>
    <property type="molecule type" value="Genomic_DNA"/>
</dbReference>
<proteinExistence type="predicted"/>
<dbReference type="Gene3D" id="3.40.50.1010">
    <property type="entry name" value="5'-nuclease"/>
    <property type="match status" value="1"/>
</dbReference>
<sequence>MIGVDTNVLMRYFLDDDPVWSPVADRFFEEDLTAERPGYVSPLTLAELVWSLRKHPDYQRPGMVRLLEGILAFEHLVVGEAPAVVRALAAYKVGGAGFADYLIAELNRDAGAEFTVTIDHKAGGREPFKPLA</sequence>
<evidence type="ECO:0000313" key="2">
    <source>
        <dbReference type="EMBL" id="GLK80670.1"/>
    </source>
</evidence>
<organism evidence="2 3">
    <name type="scientific">Methylopila turkensis</name>
    <dbReference type="NCBI Taxonomy" id="1437816"/>
    <lineage>
        <taxon>Bacteria</taxon>
        <taxon>Pseudomonadati</taxon>
        <taxon>Pseudomonadota</taxon>
        <taxon>Alphaproteobacteria</taxon>
        <taxon>Hyphomicrobiales</taxon>
        <taxon>Methylopilaceae</taxon>
        <taxon>Methylopila</taxon>
    </lineage>
</organism>
<dbReference type="CDD" id="cd18683">
    <property type="entry name" value="PIN_VapC-like"/>
    <property type="match status" value="1"/>
</dbReference>
<evidence type="ECO:0000313" key="3">
    <source>
        <dbReference type="Proteomes" id="UP001143309"/>
    </source>
</evidence>
<reference evidence="2" key="2">
    <citation type="submission" date="2023-01" db="EMBL/GenBank/DDBJ databases">
        <authorList>
            <person name="Sun Q."/>
            <person name="Evtushenko L."/>
        </authorList>
    </citation>
    <scope>NUCLEOTIDE SEQUENCE</scope>
    <source>
        <strain evidence="2">VKM B-2748</strain>
    </source>
</reference>
<keyword evidence="3" id="KW-1185">Reference proteome</keyword>
<name>A0A9W6JN30_9HYPH</name>
<gene>
    <name evidence="2" type="ORF">GCM10008174_24110</name>
</gene>
<dbReference type="SUPFAM" id="SSF88723">
    <property type="entry name" value="PIN domain-like"/>
    <property type="match status" value="1"/>
</dbReference>
<dbReference type="RefSeq" id="WP_271201159.1">
    <property type="nucleotide sequence ID" value="NZ_BSFL01000003.1"/>
</dbReference>
<protein>
    <submittedName>
        <fullName evidence="2">PIN domain-containing protein</fullName>
    </submittedName>
</protein>
<feature type="domain" description="PIN" evidence="1">
    <location>
        <begin position="4"/>
        <end position="113"/>
    </location>
</feature>
<comment type="caution">
    <text evidence="2">The sequence shown here is derived from an EMBL/GenBank/DDBJ whole genome shotgun (WGS) entry which is preliminary data.</text>
</comment>
<evidence type="ECO:0000259" key="1">
    <source>
        <dbReference type="Pfam" id="PF01850"/>
    </source>
</evidence>
<dbReference type="Pfam" id="PF01850">
    <property type="entry name" value="PIN"/>
    <property type="match status" value="1"/>
</dbReference>
<dbReference type="InterPro" id="IPR002716">
    <property type="entry name" value="PIN_dom"/>
</dbReference>